<dbReference type="EMBL" id="FSRM01000002">
    <property type="protein sequence ID" value="SIO48797.1"/>
    <property type="molecule type" value="Genomic_DNA"/>
</dbReference>
<sequence length="120" mass="13601">MADSFRPSIAFLLDMGGLLLAKCTSIVDGVCHIVERPFLAGLHIMQSAYAADASQCDDRRRATHSLFGDQNGAILERPPTRAWIQAYAQILLSHHWNLHLKNKTDHCRIWRSPFVNLMRC</sequence>
<accession>A0A1N6JXE4</accession>
<proteinExistence type="predicted"/>
<evidence type="ECO:0000313" key="1">
    <source>
        <dbReference type="EMBL" id="SIO48797.1"/>
    </source>
</evidence>
<reference evidence="1 2" key="1">
    <citation type="submission" date="2016-11" db="EMBL/GenBank/DDBJ databases">
        <authorList>
            <person name="Jaros S."/>
            <person name="Januszkiewicz K."/>
            <person name="Wedrychowicz H."/>
        </authorList>
    </citation>
    <scope>NUCLEOTIDE SEQUENCE [LARGE SCALE GENOMIC DNA]</scope>
    <source>
        <strain evidence="1 2">GAS86</strain>
    </source>
</reference>
<gene>
    <name evidence="1" type="ORF">SAMN05444168_5300</name>
</gene>
<name>A0A1N6JXE4_9BURK</name>
<dbReference type="Proteomes" id="UP000184693">
    <property type="component" value="Unassembled WGS sequence"/>
</dbReference>
<dbReference type="AlphaFoldDB" id="A0A1N6JXE4"/>
<evidence type="ECO:0000313" key="2">
    <source>
        <dbReference type="Proteomes" id="UP000184693"/>
    </source>
</evidence>
<protein>
    <submittedName>
        <fullName evidence="1">Uncharacterized protein</fullName>
    </submittedName>
</protein>
<organism evidence="1 2">
    <name type="scientific">Paraburkholderia phenazinium</name>
    <dbReference type="NCBI Taxonomy" id="60549"/>
    <lineage>
        <taxon>Bacteria</taxon>
        <taxon>Pseudomonadati</taxon>
        <taxon>Pseudomonadota</taxon>
        <taxon>Betaproteobacteria</taxon>
        <taxon>Burkholderiales</taxon>
        <taxon>Burkholderiaceae</taxon>
        <taxon>Paraburkholderia</taxon>
    </lineage>
</organism>